<evidence type="ECO:0000313" key="34">
    <source>
        <dbReference type="Proteomes" id="UP000234681"/>
    </source>
</evidence>
<sequence length="125" mass="14024">MGCDLNCGLITGAIIGAVLAVFGGILMPVGDLLIEKTIKREVVLEEGTIAFKNWVKTGTTVYRQFWIFDVQNPEEVAKNSSKIKVKQRGPYTYRSETTVTPINCYNKWMEQTLPGYFKLLCGNQI</sequence>
<dbReference type="EMBL" id="CH474020">
    <property type="protein sequence ID" value="EDL99450.1"/>
    <property type="molecule type" value="Genomic_DNA"/>
</dbReference>
<keyword evidence="17" id="KW-0130">Cell adhesion</keyword>
<evidence type="ECO:0000256" key="28">
    <source>
        <dbReference type="ARBA" id="ARBA00029966"/>
    </source>
</evidence>
<evidence type="ECO:0000256" key="9">
    <source>
        <dbReference type="ARBA" id="ARBA00004651"/>
    </source>
</evidence>
<evidence type="ECO:0000256" key="22">
    <source>
        <dbReference type="ARBA" id="ARBA00023139"/>
    </source>
</evidence>
<dbReference type="GO" id="GO:0016324">
    <property type="term" value="C:apical plasma membrane"/>
    <property type="evidence" value="ECO:0007669"/>
    <property type="project" value="UniProtKB-SubCell"/>
</dbReference>
<evidence type="ECO:0000256" key="1">
    <source>
        <dbReference type="ARBA" id="ARBA00000542"/>
    </source>
</evidence>
<evidence type="ECO:0000256" key="10">
    <source>
        <dbReference type="ARBA" id="ARBA00010532"/>
    </source>
</evidence>
<dbReference type="GO" id="GO:0007155">
    <property type="term" value="P:cell adhesion"/>
    <property type="evidence" value="ECO:0007669"/>
    <property type="project" value="UniProtKB-KW"/>
</dbReference>
<keyword evidence="12" id="KW-0813">Transport</keyword>
<evidence type="ECO:0000256" key="19">
    <source>
        <dbReference type="ARBA" id="ARBA00023034"/>
    </source>
</evidence>
<evidence type="ECO:0000256" key="25">
    <source>
        <dbReference type="ARBA" id="ARBA00023180"/>
    </source>
</evidence>
<comment type="catalytic activity">
    <reaction evidence="5">
        <text>butanoate(out) = butanoate(in)</text>
        <dbReference type="Rhea" id="RHEA:45248"/>
        <dbReference type="ChEBI" id="CHEBI:17968"/>
    </reaction>
    <physiologicalReaction direction="left-to-right" evidence="5">
        <dbReference type="Rhea" id="RHEA:45249"/>
    </physiologicalReaction>
</comment>
<accession>A6K5E2</accession>
<comment type="catalytic activity">
    <reaction evidence="2">
        <text>(9Z)-octadecenoate(out) = (9Z)-octadecenoate(in)</text>
        <dbReference type="Rhea" id="RHEA:33655"/>
        <dbReference type="ChEBI" id="CHEBI:30823"/>
    </reaction>
    <physiologicalReaction direction="left-to-right" evidence="2">
        <dbReference type="Rhea" id="RHEA:33656"/>
    </physiologicalReaction>
</comment>
<evidence type="ECO:0000256" key="18">
    <source>
        <dbReference type="ARBA" id="ARBA00022989"/>
    </source>
</evidence>
<feature type="transmembrane region" description="Helical" evidence="32">
    <location>
        <begin position="12"/>
        <end position="34"/>
    </location>
</feature>
<dbReference type="PRINTS" id="PR01610">
    <property type="entry name" value="CD36ANTIGEN"/>
</dbReference>
<evidence type="ECO:0000313" key="33">
    <source>
        <dbReference type="EMBL" id="EDL99450.1"/>
    </source>
</evidence>
<keyword evidence="23" id="KW-1015">Disulfide bond</keyword>
<evidence type="ECO:0000256" key="30">
    <source>
        <dbReference type="ARBA" id="ARBA00032188"/>
    </source>
</evidence>
<comment type="similarity">
    <text evidence="10">Belongs to the CD36 family.</text>
</comment>
<dbReference type="InterPro" id="IPR005428">
    <property type="entry name" value="CD36/SCARB1/SNMP1"/>
</dbReference>
<evidence type="ECO:0000256" key="16">
    <source>
        <dbReference type="ARBA" id="ARBA00022843"/>
    </source>
</evidence>
<keyword evidence="16" id="KW-0832">Ubl conjugation</keyword>
<keyword evidence="20" id="KW-0445">Lipid transport</keyword>
<evidence type="ECO:0000256" key="12">
    <source>
        <dbReference type="ARBA" id="ARBA00022448"/>
    </source>
</evidence>
<evidence type="ECO:0000256" key="14">
    <source>
        <dbReference type="ARBA" id="ARBA00022499"/>
    </source>
</evidence>
<evidence type="ECO:0000256" key="23">
    <source>
        <dbReference type="ARBA" id="ARBA00023157"/>
    </source>
</evidence>
<evidence type="ECO:0000256" key="17">
    <source>
        <dbReference type="ARBA" id="ARBA00022889"/>
    </source>
</evidence>
<evidence type="ECO:0000256" key="11">
    <source>
        <dbReference type="ARBA" id="ARBA00020772"/>
    </source>
</evidence>
<evidence type="ECO:0000256" key="7">
    <source>
        <dbReference type="ARBA" id="ARBA00004285"/>
    </source>
</evidence>
<evidence type="ECO:0000256" key="8">
    <source>
        <dbReference type="ARBA" id="ARBA00004555"/>
    </source>
</evidence>
<gene>
    <name evidence="33" type="ORF">rCG_24401</name>
</gene>
<keyword evidence="15 32" id="KW-0812">Transmembrane</keyword>
<comment type="catalytic activity">
    <reaction evidence="1">
        <text>(9Z,12Z)-octadecadienoate(out) = (9Z,12Z)-octadecadienoate(in)</text>
        <dbReference type="Rhea" id="RHEA:45264"/>
        <dbReference type="ChEBI" id="CHEBI:30245"/>
    </reaction>
    <physiologicalReaction direction="left-to-right" evidence="1">
        <dbReference type="Rhea" id="RHEA:45265"/>
    </physiologicalReaction>
</comment>
<dbReference type="GO" id="GO:0005794">
    <property type="term" value="C:Golgi apparatus"/>
    <property type="evidence" value="ECO:0007669"/>
    <property type="project" value="UniProtKB-SubCell"/>
</dbReference>
<dbReference type="GO" id="GO:0045121">
    <property type="term" value="C:membrane raft"/>
    <property type="evidence" value="ECO:0007669"/>
    <property type="project" value="UniProtKB-SubCell"/>
</dbReference>
<evidence type="ECO:0000256" key="15">
    <source>
        <dbReference type="ARBA" id="ARBA00022692"/>
    </source>
</evidence>
<comment type="catalytic activity">
    <reaction evidence="3">
        <text>hexadecanoate(out) = hexadecanoate(in)</text>
        <dbReference type="Rhea" id="RHEA:45256"/>
        <dbReference type="ChEBI" id="CHEBI:7896"/>
    </reaction>
    <physiologicalReaction direction="left-to-right" evidence="3">
        <dbReference type="Rhea" id="RHEA:45257"/>
    </physiologicalReaction>
</comment>
<dbReference type="Pfam" id="PF01130">
    <property type="entry name" value="CD36"/>
    <property type="match status" value="1"/>
</dbReference>
<keyword evidence="22" id="KW-0564">Palmitate</keyword>
<protein>
    <recommendedName>
        <fullName evidence="11">Platelet glycoprotein 4</fullName>
    </recommendedName>
    <alternativeName>
        <fullName evidence="31">Glycoprotein IIIb</fullName>
    </alternativeName>
    <alternativeName>
        <fullName evidence="29">PAS IV</fullName>
    </alternativeName>
    <alternativeName>
        <fullName evidence="30">PAS-4</fullName>
    </alternativeName>
    <alternativeName>
        <fullName evidence="28">Platelet glycoprotein IV</fullName>
    </alternativeName>
</protein>
<evidence type="ECO:0000256" key="13">
    <source>
        <dbReference type="ARBA" id="ARBA00022475"/>
    </source>
</evidence>
<evidence type="ECO:0000256" key="26">
    <source>
        <dbReference type="ARBA" id="ARBA00023288"/>
    </source>
</evidence>
<keyword evidence="13" id="KW-1003">Cell membrane</keyword>
<evidence type="ECO:0000256" key="31">
    <source>
        <dbReference type="ARBA" id="ARBA00032780"/>
    </source>
</evidence>
<keyword evidence="25" id="KW-0325">Glycoprotein</keyword>
<comment type="catalytic activity">
    <reaction evidence="4">
        <text>tetradecanoate(out) = tetradecanoate(in)</text>
        <dbReference type="Rhea" id="RHEA:45252"/>
        <dbReference type="ChEBI" id="CHEBI:30807"/>
    </reaction>
    <physiologicalReaction direction="left-to-right" evidence="4">
        <dbReference type="Rhea" id="RHEA:45253"/>
    </physiologicalReaction>
</comment>
<dbReference type="InterPro" id="IPR002159">
    <property type="entry name" value="CD36_fam"/>
</dbReference>
<keyword evidence="26" id="KW-0449">Lipoprotein</keyword>
<dbReference type="PANTHER" id="PTHR11923:SF12">
    <property type="entry name" value="PLATELET GLYCOPROTEIN 4"/>
    <property type="match status" value="1"/>
</dbReference>
<evidence type="ECO:0000256" key="32">
    <source>
        <dbReference type="SAM" id="Phobius"/>
    </source>
</evidence>
<keyword evidence="24" id="KW-0675">Receptor</keyword>
<name>A6K5E2_RAT</name>
<comment type="catalytic activity">
    <reaction evidence="27">
        <text>tetracosanoate(out) = tetracosanoate(in)</text>
        <dbReference type="Rhea" id="RHEA:45260"/>
        <dbReference type="ChEBI" id="CHEBI:31014"/>
    </reaction>
    <physiologicalReaction direction="left-to-right" evidence="27">
        <dbReference type="Rhea" id="RHEA:45261"/>
    </physiologicalReaction>
</comment>
<organism evidence="33 34">
    <name type="scientific">Rattus norvegicus</name>
    <name type="common">Rat</name>
    <dbReference type="NCBI Taxonomy" id="10116"/>
    <lineage>
        <taxon>Eukaryota</taxon>
        <taxon>Metazoa</taxon>
        <taxon>Chordata</taxon>
        <taxon>Craniata</taxon>
        <taxon>Vertebrata</taxon>
        <taxon>Euteleostomi</taxon>
        <taxon>Mammalia</taxon>
        <taxon>Eutheria</taxon>
        <taxon>Euarchontoglires</taxon>
        <taxon>Glires</taxon>
        <taxon>Rodentia</taxon>
        <taxon>Myomorpha</taxon>
        <taxon>Muroidea</taxon>
        <taxon>Muridae</taxon>
        <taxon>Murinae</taxon>
        <taxon>Rattus</taxon>
    </lineage>
</organism>
<evidence type="ECO:0000256" key="27">
    <source>
        <dbReference type="ARBA" id="ARBA00023949"/>
    </source>
</evidence>
<keyword evidence="14" id="KW-1017">Isopeptide bond</keyword>
<evidence type="ECO:0000256" key="3">
    <source>
        <dbReference type="ARBA" id="ARBA00000934"/>
    </source>
</evidence>
<reference evidence="34" key="1">
    <citation type="submission" date="2005-09" db="EMBL/GenBank/DDBJ databases">
        <authorList>
            <person name="Mural R.J."/>
            <person name="Li P.W."/>
            <person name="Adams M.D."/>
            <person name="Amanatides P.G."/>
            <person name="Baden-Tillson H."/>
            <person name="Barnstead M."/>
            <person name="Chin S.H."/>
            <person name="Dew I."/>
            <person name="Evans C.A."/>
            <person name="Ferriera S."/>
            <person name="Flanigan M."/>
            <person name="Fosler C."/>
            <person name="Glodek A."/>
            <person name="Gu Z."/>
            <person name="Holt R.A."/>
            <person name="Jennings D."/>
            <person name="Kraft C.L."/>
            <person name="Lu F."/>
            <person name="Nguyen T."/>
            <person name="Nusskern D.R."/>
            <person name="Pfannkoch C.M."/>
            <person name="Sitter C."/>
            <person name="Sutton G.G."/>
            <person name="Venter J.C."/>
            <person name="Wang Z."/>
            <person name="Woodage T."/>
            <person name="Zheng X.H."/>
            <person name="Zhong F."/>
        </authorList>
    </citation>
    <scope>NUCLEOTIDE SEQUENCE [LARGE SCALE GENOMIC DNA]</scope>
    <source>
        <strain>BN</strain>
        <strain evidence="34">Sprague-Dawley</strain>
    </source>
</reference>
<keyword evidence="19" id="KW-0333">Golgi apparatus</keyword>
<evidence type="ECO:0000256" key="24">
    <source>
        <dbReference type="ARBA" id="ARBA00023170"/>
    </source>
</evidence>
<evidence type="ECO:0000256" key="21">
    <source>
        <dbReference type="ARBA" id="ARBA00023136"/>
    </source>
</evidence>
<evidence type="ECO:0000256" key="6">
    <source>
        <dbReference type="ARBA" id="ARBA00004221"/>
    </source>
</evidence>
<dbReference type="Proteomes" id="UP000234681">
    <property type="component" value="Chromosome 4"/>
</dbReference>
<evidence type="ECO:0000256" key="2">
    <source>
        <dbReference type="ARBA" id="ARBA00000626"/>
    </source>
</evidence>
<keyword evidence="21 32" id="KW-0472">Membrane</keyword>
<evidence type="ECO:0000256" key="20">
    <source>
        <dbReference type="ARBA" id="ARBA00023055"/>
    </source>
</evidence>
<evidence type="ECO:0000256" key="29">
    <source>
        <dbReference type="ARBA" id="ARBA00031821"/>
    </source>
</evidence>
<keyword evidence="18 32" id="KW-1133">Transmembrane helix</keyword>
<dbReference type="PANTHER" id="PTHR11923">
    <property type="entry name" value="SCAVENGER RECEPTOR CLASS B TYPE-1 SR-B1"/>
    <property type="match status" value="1"/>
</dbReference>
<comment type="subcellular location">
    <subcellularLocation>
        <location evidence="6">Apical cell membrane</location>
    </subcellularLocation>
    <subcellularLocation>
        <location evidence="9">Cell membrane</location>
        <topology evidence="9">Multi-pass membrane protein</topology>
    </subcellularLocation>
    <subcellularLocation>
        <location evidence="8">Golgi apparatus</location>
    </subcellularLocation>
    <subcellularLocation>
        <location evidence="7">Membrane raft</location>
    </subcellularLocation>
</comment>
<dbReference type="PRINTS" id="PR01609">
    <property type="entry name" value="CD36FAMILY"/>
</dbReference>
<dbReference type="GO" id="GO:0006869">
    <property type="term" value="P:lipid transport"/>
    <property type="evidence" value="ECO:0007669"/>
    <property type="project" value="UniProtKB-KW"/>
</dbReference>
<proteinExistence type="inferred from homology"/>
<evidence type="ECO:0000256" key="4">
    <source>
        <dbReference type="ARBA" id="ARBA00000996"/>
    </source>
</evidence>
<dbReference type="AlphaFoldDB" id="A6K5E2"/>
<evidence type="ECO:0000256" key="5">
    <source>
        <dbReference type="ARBA" id="ARBA00001892"/>
    </source>
</evidence>